<evidence type="ECO:0000313" key="2">
    <source>
        <dbReference type="Proteomes" id="UP000078200"/>
    </source>
</evidence>
<dbReference type="VEuPathDB" id="VectorBase:GAUT048484"/>
<proteinExistence type="predicted"/>
<evidence type="ECO:0000313" key="1">
    <source>
        <dbReference type="EnsemblMetazoa" id="GAUT048484-PA"/>
    </source>
</evidence>
<accession>A0A1A9VUX2</accession>
<dbReference type="Proteomes" id="UP000078200">
    <property type="component" value="Unassembled WGS sequence"/>
</dbReference>
<sequence>MSADQLTYRQLAKGTQEEKIDVLFLLDRILITIPQEYGQHFKKLVVEDHERDSKQLMGQCEVNVEVLTTPIKALISLAIAMSSILEIKFFVANFITVLTTLHMD</sequence>
<protein>
    <submittedName>
        <fullName evidence="1">Uncharacterized protein</fullName>
    </submittedName>
</protein>
<name>A0A1A9VUX2_GLOAU</name>
<dbReference type="AlphaFoldDB" id="A0A1A9VUX2"/>
<dbReference type="EnsemblMetazoa" id="GAUT048484-RA">
    <property type="protein sequence ID" value="GAUT048484-PA"/>
    <property type="gene ID" value="GAUT048484"/>
</dbReference>
<keyword evidence="2" id="KW-1185">Reference proteome</keyword>
<organism evidence="1 2">
    <name type="scientific">Glossina austeni</name>
    <name type="common">Savannah tsetse fly</name>
    <dbReference type="NCBI Taxonomy" id="7395"/>
    <lineage>
        <taxon>Eukaryota</taxon>
        <taxon>Metazoa</taxon>
        <taxon>Ecdysozoa</taxon>
        <taxon>Arthropoda</taxon>
        <taxon>Hexapoda</taxon>
        <taxon>Insecta</taxon>
        <taxon>Pterygota</taxon>
        <taxon>Neoptera</taxon>
        <taxon>Endopterygota</taxon>
        <taxon>Diptera</taxon>
        <taxon>Brachycera</taxon>
        <taxon>Muscomorpha</taxon>
        <taxon>Hippoboscoidea</taxon>
        <taxon>Glossinidae</taxon>
        <taxon>Glossina</taxon>
    </lineage>
</organism>
<reference evidence="1" key="1">
    <citation type="submission" date="2020-05" db="UniProtKB">
        <authorList>
            <consortium name="EnsemblMetazoa"/>
        </authorList>
    </citation>
    <scope>IDENTIFICATION</scope>
    <source>
        <strain evidence="1">TTRI</strain>
    </source>
</reference>